<dbReference type="AlphaFoldDB" id="A0A3A3FX93"/>
<dbReference type="Gene3D" id="3.30.200.20">
    <property type="entry name" value="Phosphorylase Kinase, domain 1"/>
    <property type="match status" value="1"/>
</dbReference>
<keyword evidence="2" id="KW-0808">Transferase</keyword>
<reference evidence="3" key="1">
    <citation type="submission" date="2018-09" db="EMBL/GenBank/DDBJ databases">
        <authorList>
            <person name="Zhu H."/>
        </authorList>
    </citation>
    <scope>NUCLEOTIDE SEQUENCE [LARGE SCALE GENOMIC DNA]</scope>
    <source>
        <strain evidence="3">K1R23-30</strain>
    </source>
</reference>
<dbReference type="PANTHER" id="PTHR21310:SF40">
    <property type="entry name" value="AMINOGLYCOSIDE PHOSPHOTRANSFERASE DOMAIN-CONTAINING PROTEIN-RELATED"/>
    <property type="match status" value="1"/>
</dbReference>
<name>A0A3A3FX93_9BURK</name>
<gene>
    <name evidence="2" type="ORF">D3871_23625</name>
</gene>
<keyword evidence="3" id="KW-1185">Reference proteome</keyword>
<evidence type="ECO:0000313" key="2">
    <source>
        <dbReference type="EMBL" id="RJF91689.1"/>
    </source>
</evidence>
<accession>A0A3A3FX93</accession>
<evidence type="ECO:0000313" key="3">
    <source>
        <dbReference type="Proteomes" id="UP000265955"/>
    </source>
</evidence>
<dbReference type="InterPro" id="IPR011009">
    <property type="entry name" value="Kinase-like_dom_sf"/>
</dbReference>
<proteinExistence type="predicted"/>
<dbReference type="InterPro" id="IPR041726">
    <property type="entry name" value="ACAD10_11_N"/>
</dbReference>
<dbReference type="GO" id="GO:0016740">
    <property type="term" value="F:transferase activity"/>
    <property type="evidence" value="ECO:0007669"/>
    <property type="project" value="UniProtKB-KW"/>
</dbReference>
<sequence>MTTLLPDFDGLLDWPRLQEWIIAQPLPGSGPVTAIERLSGGSQNNLFLLSRKDARFVLRRPPKHLRANSNQTMLREARVLSALKGSAVPHPEFFAACADETVIGAAFYVMAPLDGFTPIGKLPGGYASEPEWRRAMGIEMVTAAAALGAVDHETVGLRDFGKPDNWLERQVSRWRTQLESYRDLPNYPGASLPHVDEISAWLERHRPAQCRIGIIHGDFQFANVMFHKDAPRMAGLIDWELSTLGDPLLDLGWILTSWTEPGDPDVGGRKPAVEPWDGFVSRDVLVKLYGDLSGRDMSDMPWFFVLACFKLACLLEGTYARACAGKASKEMGDFLHNYALWLMAKARQLAT</sequence>
<dbReference type="InterPro" id="IPR002575">
    <property type="entry name" value="Aminoglycoside_PTrfase"/>
</dbReference>
<protein>
    <submittedName>
        <fullName evidence="2">Phosphotransferase family protein</fullName>
    </submittedName>
</protein>
<dbReference type="InterPro" id="IPR051678">
    <property type="entry name" value="AGP_Transferase"/>
</dbReference>
<dbReference type="PANTHER" id="PTHR21310">
    <property type="entry name" value="AMINOGLYCOSIDE PHOSPHOTRANSFERASE-RELATED-RELATED"/>
    <property type="match status" value="1"/>
</dbReference>
<dbReference type="CDD" id="cd05154">
    <property type="entry name" value="ACAD10_11_N-like"/>
    <property type="match status" value="1"/>
</dbReference>
<dbReference type="OrthoDB" id="3806873at2"/>
<comment type="caution">
    <text evidence="2">The sequence shown here is derived from an EMBL/GenBank/DDBJ whole genome shotgun (WGS) entry which is preliminary data.</text>
</comment>
<dbReference type="Pfam" id="PF01636">
    <property type="entry name" value="APH"/>
    <property type="match status" value="1"/>
</dbReference>
<evidence type="ECO:0000259" key="1">
    <source>
        <dbReference type="Pfam" id="PF01636"/>
    </source>
</evidence>
<dbReference type="RefSeq" id="WP_119771587.1">
    <property type="nucleotide sequence ID" value="NZ_QYUO01000003.1"/>
</dbReference>
<dbReference type="SUPFAM" id="SSF56112">
    <property type="entry name" value="Protein kinase-like (PK-like)"/>
    <property type="match status" value="1"/>
</dbReference>
<dbReference type="EMBL" id="QYUO01000003">
    <property type="protein sequence ID" value="RJF91689.1"/>
    <property type="molecule type" value="Genomic_DNA"/>
</dbReference>
<feature type="domain" description="Aminoglycoside phosphotransferase" evidence="1">
    <location>
        <begin position="35"/>
        <end position="266"/>
    </location>
</feature>
<organism evidence="2 3">
    <name type="scientific">Noviherbaspirillum saxi</name>
    <dbReference type="NCBI Taxonomy" id="2320863"/>
    <lineage>
        <taxon>Bacteria</taxon>
        <taxon>Pseudomonadati</taxon>
        <taxon>Pseudomonadota</taxon>
        <taxon>Betaproteobacteria</taxon>
        <taxon>Burkholderiales</taxon>
        <taxon>Oxalobacteraceae</taxon>
        <taxon>Noviherbaspirillum</taxon>
    </lineage>
</organism>
<dbReference type="Gene3D" id="3.90.1200.10">
    <property type="match status" value="1"/>
</dbReference>
<dbReference type="Proteomes" id="UP000265955">
    <property type="component" value="Unassembled WGS sequence"/>
</dbReference>